<organism evidence="2 3">
    <name type="scientific">Fraxinus pennsylvanica</name>
    <dbReference type="NCBI Taxonomy" id="56036"/>
    <lineage>
        <taxon>Eukaryota</taxon>
        <taxon>Viridiplantae</taxon>
        <taxon>Streptophyta</taxon>
        <taxon>Embryophyta</taxon>
        <taxon>Tracheophyta</taxon>
        <taxon>Spermatophyta</taxon>
        <taxon>Magnoliopsida</taxon>
        <taxon>eudicotyledons</taxon>
        <taxon>Gunneridae</taxon>
        <taxon>Pentapetalae</taxon>
        <taxon>asterids</taxon>
        <taxon>lamiids</taxon>
        <taxon>Lamiales</taxon>
        <taxon>Oleaceae</taxon>
        <taxon>Oleeae</taxon>
        <taxon>Fraxinus</taxon>
    </lineage>
</organism>
<feature type="domain" description="F-box" evidence="1">
    <location>
        <begin position="43"/>
        <end position="88"/>
    </location>
</feature>
<reference evidence="2" key="1">
    <citation type="submission" date="2023-05" db="EMBL/GenBank/DDBJ databases">
        <authorList>
            <person name="Huff M."/>
        </authorList>
    </citation>
    <scope>NUCLEOTIDE SEQUENCE</scope>
</reference>
<evidence type="ECO:0000313" key="2">
    <source>
        <dbReference type="EMBL" id="CAI9770171.1"/>
    </source>
</evidence>
<gene>
    <name evidence="2" type="ORF">FPE_LOCUS17804</name>
</gene>
<dbReference type="Pfam" id="PF07734">
    <property type="entry name" value="FBA_1"/>
    <property type="match status" value="1"/>
</dbReference>
<evidence type="ECO:0000313" key="3">
    <source>
        <dbReference type="Proteomes" id="UP000834106"/>
    </source>
</evidence>
<dbReference type="Pfam" id="PF00646">
    <property type="entry name" value="F-box"/>
    <property type="match status" value="1"/>
</dbReference>
<dbReference type="Proteomes" id="UP000834106">
    <property type="component" value="Chromosome 10"/>
</dbReference>
<name>A0AAD2E0D4_9LAMI</name>
<dbReference type="InterPro" id="IPR036047">
    <property type="entry name" value="F-box-like_dom_sf"/>
</dbReference>
<sequence>MELRGRKRRLGNTISEENCKNWTVERRCIQTAASSATSTSGIKLPILELPVHIIVDILSRLPLKDILCCRSVCKTILKLLKDPYFAKVHLARALATTSNLILQKHGSKWGYLYFYTFDLGEADLSSCCSDDRISHSHFRHLHPLSRINADFSFRGKNLAFIGSCNGLLCLYCNSPSKPFYSICNPILREYTELPHLAESTPSYIYSNYSAFGFCSKTKQYKVIRFLCPTSVDPLNSIHSSGMVADIHTLGSNSWRRIENPAWLKQQPFDPFVNGALHWIAASQKPSELISSFDLETEQFRLLPPPPHFSLHYVKNISWINIGVLRECLCLCYIYEDAQFEAWVMKEYGVKDSWAKEFSIDVKFYCKLQVEDLHRPIKFLSNGDLCFLSASDSLVSFSPKKRTFRELKKMGPWRTEVSAHVLSFISLKDAMGAERRKLKSFRREISTNSCRDPQSIFHSSIDIIQSLRHHSNLRSYWVHCSSGCSTDVFKKQSDVFSFRV</sequence>
<dbReference type="AlphaFoldDB" id="A0AAD2E0D4"/>
<dbReference type="EMBL" id="OU503045">
    <property type="protein sequence ID" value="CAI9770171.1"/>
    <property type="molecule type" value="Genomic_DNA"/>
</dbReference>
<dbReference type="InterPro" id="IPR050796">
    <property type="entry name" value="SCF_F-box_component"/>
</dbReference>
<dbReference type="InterPro" id="IPR032675">
    <property type="entry name" value="LRR_dom_sf"/>
</dbReference>
<protein>
    <recommendedName>
        <fullName evidence="1">F-box domain-containing protein</fullName>
    </recommendedName>
</protein>
<dbReference type="SUPFAM" id="SSF81383">
    <property type="entry name" value="F-box domain"/>
    <property type="match status" value="1"/>
</dbReference>
<dbReference type="InterPro" id="IPR001810">
    <property type="entry name" value="F-box_dom"/>
</dbReference>
<evidence type="ECO:0000259" key="1">
    <source>
        <dbReference type="PROSITE" id="PS50181"/>
    </source>
</evidence>
<dbReference type="SMART" id="SM00256">
    <property type="entry name" value="FBOX"/>
    <property type="match status" value="1"/>
</dbReference>
<dbReference type="PANTHER" id="PTHR31672">
    <property type="entry name" value="BNACNNG10540D PROTEIN"/>
    <property type="match status" value="1"/>
</dbReference>
<dbReference type="InterPro" id="IPR017451">
    <property type="entry name" value="F-box-assoc_interact_dom"/>
</dbReference>
<dbReference type="NCBIfam" id="TIGR01640">
    <property type="entry name" value="F_box_assoc_1"/>
    <property type="match status" value="1"/>
</dbReference>
<dbReference type="InterPro" id="IPR006527">
    <property type="entry name" value="F-box-assoc_dom_typ1"/>
</dbReference>
<proteinExistence type="predicted"/>
<dbReference type="PANTHER" id="PTHR31672:SF10">
    <property type="entry name" value="F-BOX DOMAIN-CONTAINING PROTEIN"/>
    <property type="match status" value="1"/>
</dbReference>
<dbReference type="PROSITE" id="PS50181">
    <property type="entry name" value="FBOX"/>
    <property type="match status" value="1"/>
</dbReference>
<keyword evidence="3" id="KW-1185">Reference proteome</keyword>
<accession>A0AAD2E0D4</accession>
<dbReference type="Gene3D" id="3.80.10.10">
    <property type="entry name" value="Ribonuclease Inhibitor"/>
    <property type="match status" value="1"/>
</dbReference>